<keyword evidence="3" id="KW-1185">Reference proteome</keyword>
<feature type="compositionally biased region" description="Gly residues" evidence="1">
    <location>
        <begin position="115"/>
        <end position="125"/>
    </location>
</feature>
<sequence length="141" mass="14899">MQARRCAWRRRLDTHERREEIDSYQIVDHEDSGWGGDTEIHAEVLSDADATSGGGIADTKFLKEVLDEIRVGLSQQLTDAPTGLATVLPLTEKRQVVALGEDGGAPSGALKSGGDSEGGSGGGGLSDEDALQARLDALRRG</sequence>
<accession>A0A4S4LJG7</accession>
<comment type="caution">
    <text evidence="2">The sequence shown here is derived from an EMBL/GenBank/DDBJ whole genome shotgun (WGS) entry which is preliminary data.</text>
</comment>
<protein>
    <submittedName>
        <fullName evidence="2">Uncharacterized protein</fullName>
    </submittedName>
</protein>
<evidence type="ECO:0000256" key="1">
    <source>
        <dbReference type="SAM" id="MobiDB-lite"/>
    </source>
</evidence>
<feature type="region of interest" description="Disordered" evidence="1">
    <location>
        <begin position="98"/>
        <end position="141"/>
    </location>
</feature>
<evidence type="ECO:0000313" key="2">
    <source>
        <dbReference type="EMBL" id="THH11977.1"/>
    </source>
</evidence>
<evidence type="ECO:0000313" key="3">
    <source>
        <dbReference type="Proteomes" id="UP000310158"/>
    </source>
</evidence>
<organism evidence="2 3">
    <name type="scientific">Bondarzewia mesenterica</name>
    <dbReference type="NCBI Taxonomy" id="1095465"/>
    <lineage>
        <taxon>Eukaryota</taxon>
        <taxon>Fungi</taxon>
        <taxon>Dikarya</taxon>
        <taxon>Basidiomycota</taxon>
        <taxon>Agaricomycotina</taxon>
        <taxon>Agaricomycetes</taxon>
        <taxon>Russulales</taxon>
        <taxon>Bondarzewiaceae</taxon>
        <taxon>Bondarzewia</taxon>
    </lineage>
</organism>
<dbReference type="Proteomes" id="UP000310158">
    <property type="component" value="Unassembled WGS sequence"/>
</dbReference>
<name>A0A4S4LJG7_9AGAM</name>
<reference evidence="2 3" key="1">
    <citation type="submission" date="2019-02" db="EMBL/GenBank/DDBJ databases">
        <title>Genome sequencing of the rare red list fungi Bondarzewia mesenterica.</title>
        <authorList>
            <person name="Buettner E."/>
            <person name="Kellner H."/>
        </authorList>
    </citation>
    <scope>NUCLEOTIDE SEQUENCE [LARGE SCALE GENOMIC DNA]</scope>
    <source>
        <strain evidence="2 3">DSM 108281</strain>
    </source>
</reference>
<dbReference type="OrthoDB" id="10252926at2759"/>
<proteinExistence type="predicted"/>
<dbReference type="EMBL" id="SGPL01000488">
    <property type="protein sequence ID" value="THH11977.1"/>
    <property type="molecule type" value="Genomic_DNA"/>
</dbReference>
<dbReference type="AlphaFoldDB" id="A0A4S4LJG7"/>
<gene>
    <name evidence="2" type="ORF">EW146_g7857</name>
</gene>